<proteinExistence type="predicted"/>
<accession>A0AAW0DT22</accession>
<reference evidence="1 2" key="1">
    <citation type="submission" date="2024-01" db="EMBL/GenBank/DDBJ databases">
        <title>A draft genome for a cacao thread blight-causing isolate of Paramarasmius palmivorus.</title>
        <authorList>
            <person name="Baruah I.K."/>
            <person name="Bukari Y."/>
            <person name="Amoako-Attah I."/>
            <person name="Meinhardt L.W."/>
            <person name="Bailey B.A."/>
            <person name="Cohen S.P."/>
        </authorList>
    </citation>
    <scope>NUCLEOTIDE SEQUENCE [LARGE SCALE GENOMIC DNA]</scope>
    <source>
        <strain evidence="1 2">GH-12</strain>
    </source>
</reference>
<sequence>MARGPAIFKQLGIPDKEREECFFMCSCYSCAGLQPGGCAIVLKNKKTEGHTLSLDRPVYLFAPKPSDVPYTVDFPQPFIRWGADHAIYWSFDELGREAMSENDRKRLRLPQPELQMTGPTKHYWKNYAYDEMSKFQKARGHEGITFAENLKLPILKVITRLEDMEPDFEVIYDDRVEYL</sequence>
<keyword evidence="2" id="KW-1185">Reference proteome</keyword>
<protein>
    <submittedName>
        <fullName evidence="1">Uncharacterized protein</fullName>
    </submittedName>
</protein>
<organism evidence="1 2">
    <name type="scientific">Paramarasmius palmivorus</name>
    <dbReference type="NCBI Taxonomy" id="297713"/>
    <lineage>
        <taxon>Eukaryota</taxon>
        <taxon>Fungi</taxon>
        <taxon>Dikarya</taxon>
        <taxon>Basidiomycota</taxon>
        <taxon>Agaricomycotina</taxon>
        <taxon>Agaricomycetes</taxon>
        <taxon>Agaricomycetidae</taxon>
        <taxon>Agaricales</taxon>
        <taxon>Marasmiineae</taxon>
        <taxon>Marasmiaceae</taxon>
        <taxon>Paramarasmius</taxon>
    </lineage>
</organism>
<name>A0AAW0DT22_9AGAR</name>
<dbReference type="EMBL" id="JAYKXP010000009">
    <property type="protein sequence ID" value="KAK7054560.1"/>
    <property type="molecule type" value="Genomic_DNA"/>
</dbReference>
<gene>
    <name evidence="1" type="ORF">VNI00_003759</name>
</gene>
<dbReference type="Proteomes" id="UP001383192">
    <property type="component" value="Unassembled WGS sequence"/>
</dbReference>
<comment type="caution">
    <text evidence="1">The sequence shown here is derived from an EMBL/GenBank/DDBJ whole genome shotgun (WGS) entry which is preliminary data.</text>
</comment>
<evidence type="ECO:0000313" key="2">
    <source>
        <dbReference type="Proteomes" id="UP001383192"/>
    </source>
</evidence>
<dbReference type="AlphaFoldDB" id="A0AAW0DT22"/>
<evidence type="ECO:0000313" key="1">
    <source>
        <dbReference type="EMBL" id="KAK7054560.1"/>
    </source>
</evidence>